<comment type="caution">
    <text evidence="1">The sequence shown here is derived from an EMBL/GenBank/DDBJ whole genome shotgun (WGS) entry which is preliminary data.</text>
</comment>
<reference evidence="1" key="1">
    <citation type="submission" date="2022-11" db="EMBL/GenBank/DDBJ databases">
        <authorList>
            <person name="Petersen C."/>
        </authorList>
    </citation>
    <scope>NUCLEOTIDE SEQUENCE</scope>
    <source>
        <strain evidence="1">IBT 21917</strain>
    </source>
</reference>
<name>A0A9W9IDJ5_9EURO</name>
<evidence type="ECO:0000313" key="2">
    <source>
        <dbReference type="Proteomes" id="UP001146351"/>
    </source>
</evidence>
<sequence length="63" mass="6628">MAIIKSFKPSNTRDKVIAGIAGATAEDPIDAVIIGAGPSASDITRWNLDGSYPTLLHASRFEV</sequence>
<protein>
    <submittedName>
        <fullName evidence="1">Uncharacterized protein</fullName>
    </submittedName>
</protein>
<reference evidence="1" key="2">
    <citation type="journal article" date="2023" name="IMA Fungus">
        <title>Comparative genomic study of the Penicillium genus elucidates a diverse pangenome and 15 lateral gene transfer events.</title>
        <authorList>
            <person name="Petersen C."/>
            <person name="Sorensen T."/>
            <person name="Nielsen M.R."/>
            <person name="Sondergaard T.E."/>
            <person name="Sorensen J.L."/>
            <person name="Fitzpatrick D.A."/>
            <person name="Frisvad J.C."/>
            <person name="Nielsen K.L."/>
        </authorList>
    </citation>
    <scope>NUCLEOTIDE SEQUENCE</scope>
    <source>
        <strain evidence="1">IBT 21917</strain>
    </source>
</reference>
<dbReference type="Proteomes" id="UP001146351">
    <property type="component" value="Unassembled WGS sequence"/>
</dbReference>
<dbReference type="EMBL" id="JAPQKO010000003">
    <property type="protein sequence ID" value="KAJ5171722.1"/>
    <property type="molecule type" value="Genomic_DNA"/>
</dbReference>
<gene>
    <name evidence="1" type="ORF">N7492_004315</name>
</gene>
<accession>A0A9W9IDJ5</accession>
<evidence type="ECO:0000313" key="1">
    <source>
        <dbReference type="EMBL" id="KAJ5171722.1"/>
    </source>
</evidence>
<proteinExistence type="predicted"/>
<organism evidence="1 2">
    <name type="scientific">Penicillium capsulatum</name>
    <dbReference type="NCBI Taxonomy" id="69766"/>
    <lineage>
        <taxon>Eukaryota</taxon>
        <taxon>Fungi</taxon>
        <taxon>Dikarya</taxon>
        <taxon>Ascomycota</taxon>
        <taxon>Pezizomycotina</taxon>
        <taxon>Eurotiomycetes</taxon>
        <taxon>Eurotiomycetidae</taxon>
        <taxon>Eurotiales</taxon>
        <taxon>Aspergillaceae</taxon>
        <taxon>Penicillium</taxon>
    </lineage>
</organism>
<keyword evidence="2" id="KW-1185">Reference proteome</keyword>
<dbReference type="AlphaFoldDB" id="A0A9W9IDJ5"/>